<evidence type="ECO:0000313" key="2">
    <source>
        <dbReference type="EMBL" id="AEG92751.1"/>
    </source>
</evidence>
<dbReference type="PATRIC" id="fig|365046.3.peg.1692"/>
<feature type="transmembrane region" description="Helical" evidence="1">
    <location>
        <begin position="12"/>
        <end position="29"/>
    </location>
</feature>
<keyword evidence="1" id="KW-0812">Transmembrane</keyword>
<organism evidence="2 3">
    <name type="scientific">Ramlibacter tataouinensis (strain ATCC BAA-407 / DSM 14655 / LMG 21543 / TTB310)</name>
    <dbReference type="NCBI Taxonomy" id="365046"/>
    <lineage>
        <taxon>Bacteria</taxon>
        <taxon>Pseudomonadati</taxon>
        <taxon>Pseudomonadota</taxon>
        <taxon>Betaproteobacteria</taxon>
        <taxon>Burkholderiales</taxon>
        <taxon>Comamonadaceae</taxon>
        <taxon>Ramlibacter</taxon>
    </lineage>
</organism>
<reference evidence="2 3" key="2">
    <citation type="journal article" date="2011" name="PLoS ONE">
        <title>The Cyst-Dividing Bacterium Ramlibacter tataouinensis TTB310 Genome Reveals a Well-Stocked Toolbox for Adaptation to a Desert Environment.</title>
        <authorList>
            <person name="De Luca G."/>
            <person name="Barakat M."/>
            <person name="Ortet P."/>
            <person name="Fochesato S."/>
            <person name="Jourlin-Castelli C."/>
            <person name="Ansaldi M."/>
            <person name="Py B."/>
            <person name="Fichant G."/>
            <person name="Coutinho P.M."/>
            <person name="Voulhoux R."/>
            <person name="Bastien O."/>
            <person name="Marechal E."/>
            <person name="Henrissat B."/>
            <person name="Quentin Y."/>
            <person name="Noirot P."/>
            <person name="Filloux A."/>
            <person name="Mejean V."/>
            <person name="Dubow M.S."/>
            <person name="Barras F."/>
            <person name="Barbe V."/>
            <person name="Weissenbach J."/>
            <person name="Mihalcescu I."/>
            <person name="Vermeglio A."/>
            <person name="Achouak W."/>
            <person name="Heulin T."/>
        </authorList>
    </citation>
    <scope>NUCLEOTIDE SEQUENCE [LARGE SCALE GENOMIC DNA]</scope>
    <source>
        <strain evidence="3">ATCC BAA-407 / DSM 14655 / LMG 21543 / TTB310</strain>
    </source>
</reference>
<keyword evidence="3" id="KW-1185">Reference proteome</keyword>
<dbReference type="RefSeq" id="WP_013900983.1">
    <property type="nucleotide sequence ID" value="NC_015677.1"/>
</dbReference>
<name>F5Y665_RAMTT</name>
<evidence type="ECO:0008006" key="4">
    <source>
        <dbReference type="Google" id="ProtNLM"/>
    </source>
</evidence>
<evidence type="ECO:0000256" key="1">
    <source>
        <dbReference type="SAM" id="Phobius"/>
    </source>
</evidence>
<proteinExistence type="predicted"/>
<dbReference type="OrthoDB" id="8912372at2"/>
<dbReference type="AlphaFoldDB" id="F5Y665"/>
<dbReference type="Proteomes" id="UP000008385">
    <property type="component" value="Chromosome"/>
</dbReference>
<keyword evidence="1" id="KW-1133">Transmembrane helix</keyword>
<evidence type="ECO:0000313" key="3">
    <source>
        <dbReference type="Proteomes" id="UP000008385"/>
    </source>
</evidence>
<dbReference type="EMBL" id="CP000245">
    <property type="protein sequence ID" value="AEG92751.1"/>
    <property type="molecule type" value="Genomic_DNA"/>
</dbReference>
<dbReference type="STRING" id="365046.Rta_16590"/>
<gene>
    <name evidence="2" type="ordered locus">Rta_16590</name>
</gene>
<keyword evidence="1" id="KW-0472">Membrane</keyword>
<protein>
    <recommendedName>
        <fullName evidence="4">Candidate membrane protein</fullName>
    </recommendedName>
</protein>
<reference evidence="3" key="1">
    <citation type="submission" date="2006-01" db="EMBL/GenBank/DDBJ databases">
        <title>Genome of the cyst-dividing bacterium Ramlibacter tataouinensis.</title>
        <authorList>
            <person name="Barakat M."/>
            <person name="Ortet P."/>
            <person name="De Luca G."/>
            <person name="Jourlin-Castelli C."/>
            <person name="Ansaldi M."/>
            <person name="Py B."/>
            <person name="Fichant G."/>
            <person name="Coutinho P."/>
            <person name="Voulhoux R."/>
            <person name="Bastien O."/>
            <person name="Roy S."/>
            <person name="Marechal E."/>
            <person name="Henrissat B."/>
            <person name="Quentin Y."/>
            <person name="Noirot P."/>
            <person name="Filloux A."/>
            <person name="Mejean V."/>
            <person name="DuBow M."/>
            <person name="Barras F."/>
            <person name="Heulin T."/>
        </authorList>
    </citation>
    <scope>NUCLEOTIDE SEQUENCE [LARGE SCALE GENOMIC DNA]</scope>
    <source>
        <strain evidence="3">ATCC BAA-407 / DSM 14655 / LMG 21543 / TTB310</strain>
    </source>
</reference>
<accession>F5Y665</accession>
<dbReference type="KEGG" id="rta:Rta_16590"/>
<sequence length="62" mass="6808">MPPRTHGLLPRVLQVFAIALLALICGIVLHKGFADVSALAEQHRGGDFWPALLRYVFRNLAG</sequence>
<dbReference type="HOGENOM" id="CLU_2901031_0_0_4"/>